<proteinExistence type="predicted"/>
<protein>
    <recommendedName>
        <fullName evidence="4">Outer membrane protein beta-barrel domain-containing protein</fullName>
    </recommendedName>
</protein>
<evidence type="ECO:0008006" key="4">
    <source>
        <dbReference type="Google" id="ProtNLM"/>
    </source>
</evidence>
<dbReference type="Proteomes" id="UP000221024">
    <property type="component" value="Unassembled WGS sequence"/>
</dbReference>
<dbReference type="EMBL" id="PDEP01000002">
    <property type="protein sequence ID" value="PEN08772.1"/>
    <property type="molecule type" value="Genomic_DNA"/>
</dbReference>
<name>A0A2H3P3B1_9BACT</name>
<reference evidence="2 3" key="1">
    <citation type="submission" date="2017-10" db="EMBL/GenBank/DDBJ databases">
        <title>Draft genome of Longimonas halophila.</title>
        <authorList>
            <person name="Goh K.M."/>
            <person name="Shamsir M.S."/>
            <person name="Lim S.W."/>
        </authorList>
    </citation>
    <scope>NUCLEOTIDE SEQUENCE [LARGE SCALE GENOMIC DNA]</scope>
    <source>
        <strain evidence="2 3">KCTC 42399</strain>
    </source>
</reference>
<sequence length="196" mass="20864">MPASAQSTAEDSVQTDRTPGALEVSVERSFMRMSKGTATVAPITGYGVAMRIGYRPAALSRRALFEAYGLHAPSDASSFSKAPQVSTVGFAASVLLRKPYRRINPYLMVGGGVYHVDAQEGRPCRPEDGCLDESGVSFRDATLGSALMDAGLYVTLLRQLAVRAGAQLYIPLRAPSRVRDSGSTRPAVSLGITIRP</sequence>
<comment type="caution">
    <text evidence="2">The sequence shown here is derived from an EMBL/GenBank/DDBJ whole genome shotgun (WGS) entry which is preliminary data.</text>
</comment>
<evidence type="ECO:0000256" key="1">
    <source>
        <dbReference type="SAM" id="MobiDB-lite"/>
    </source>
</evidence>
<evidence type="ECO:0000313" key="2">
    <source>
        <dbReference type="EMBL" id="PEN08772.1"/>
    </source>
</evidence>
<dbReference type="AlphaFoldDB" id="A0A2H3P3B1"/>
<feature type="compositionally biased region" description="Polar residues" evidence="1">
    <location>
        <begin position="1"/>
        <end position="17"/>
    </location>
</feature>
<evidence type="ECO:0000313" key="3">
    <source>
        <dbReference type="Proteomes" id="UP000221024"/>
    </source>
</evidence>
<keyword evidence="3" id="KW-1185">Reference proteome</keyword>
<accession>A0A2H3P3B1</accession>
<organism evidence="2 3">
    <name type="scientific">Longimonas halophila</name>
    <dbReference type="NCBI Taxonomy" id="1469170"/>
    <lineage>
        <taxon>Bacteria</taxon>
        <taxon>Pseudomonadati</taxon>
        <taxon>Rhodothermota</taxon>
        <taxon>Rhodothermia</taxon>
        <taxon>Rhodothermales</taxon>
        <taxon>Salisaetaceae</taxon>
        <taxon>Longimonas</taxon>
    </lineage>
</organism>
<gene>
    <name evidence="2" type="ORF">CRI93_03170</name>
</gene>
<feature type="region of interest" description="Disordered" evidence="1">
    <location>
        <begin position="1"/>
        <end position="21"/>
    </location>
</feature>